<protein>
    <submittedName>
        <fullName evidence="1">Uncharacterized protein</fullName>
    </submittedName>
</protein>
<accession>A0A1W7CXI0</accession>
<dbReference type="OrthoDB" id="3336462at2"/>
<name>A0A1W7CXI0_9ACTN</name>
<organism evidence="1 2">
    <name type="scientific">Streptomyces marincola</name>
    <dbReference type="NCBI Taxonomy" id="2878388"/>
    <lineage>
        <taxon>Bacteria</taxon>
        <taxon>Bacillati</taxon>
        <taxon>Actinomycetota</taxon>
        <taxon>Actinomycetes</taxon>
        <taxon>Kitasatosporales</taxon>
        <taxon>Streptomycetaceae</taxon>
        <taxon>Streptomyces</taxon>
    </lineage>
</organism>
<dbReference type="RefSeq" id="WP_086159364.1">
    <property type="nucleotide sequence ID" value="NZ_CP021121.1"/>
</dbReference>
<dbReference type="AlphaFoldDB" id="A0A1W7CXI0"/>
<dbReference type="EMBL" id="CP021121">
    <property type="protein sequence ID" value="ARQ69551.1"/>
    <property type="molecule type" value="Genomic_DNA"/>
</dbReference>
<dbReference type="Proteomes" id="UP000194218">
    <property type="component" value="Chromosome"/>
</dbReference>
<dbReference type="KEGG" id="smao:CAG99_12350"/>
<evidence type="ECO:0000313" key="2">
    <source>
        <dbReference type="Proteomes" id="UP000194218"/>
    </source>
</evidence>
<keyword evidence="2" id="KW-1185">Reference proteome</keyword>
<gene>
    <name evidence="1" type="ORF">CAG99_12350</name>
</gene>
<reference evidence="1 2" key="1">
    <citation type="submission" date="2017-05" db="EMBL/GenBank/DDBJ databases">
        <title>Complete genome sequence of Streptomyces sp. SCSIO 03032 revealed the diverse biosynthetic pathways for its bioactive secondary metabolites.</title>
        <authorList>
            <person name="Ma L."/>
            <person name="Zhu Y."/>
            <person name="Zhang W."/>
            <person name="Zhang G."/>
            <person name="Tian X."/>
            <person name="Zhang S."/>
            <person name="Zhang C."/>
        </authorList>
    </citation>
    <scope>NUCLEOTIDE SEQUENCE [LARGE SCALE GENOMIC DNA]</scope>
    <source>
        <strain evidence="1 2">SCSIO 03032</strain>
    </source>
</reference>
<sequence length="351" mass="38221">MTQERERAGRRADALRGLVRERGLPDVLAAAERLRAEGTGLSAVRLRRRYVRNETLPDGGSGGPGVAADDPAVAPVPALDERRRPPSDAQPPLARLLVSQGVAMRFHLVALFAAQCQARPGLPWRNTIPLGRTGDAPLTWLDLVAVSARPGGETTQASGYTSNKLRQFRSALDLLARRGLADIGRPGTRNRYEGFGLLAEDARSTAAGAAGYRVPLADEECVDVPAEFFTRGWVQVLTKSEIAAWLMWRALGNGSGSGFAVASWRERAGAFGLSRDVRDTGRALEAYGLIEVVRPKERRDNGTWRGYAPTERLFSDKVRVLPHALARPAHEVVERVLRKTATLGRWSKPLG</sequence>
<evidence type="ECO:0000313" key="1">
    <source>
        <dbReference type="EMBL" id="ARQ69551.1"/>
    </source>
</evidence>
<proteinExistence type="predicted"/>